<dbReference type="RefSeq" id="WP_306704402.1">
    <property type="nucleotide sequence ID" value="NZ_JAUJFI010000020.1"/>
</dbReference>
<accession>A0ABU0WDV2</accession>
<name>A0ABU0WDV2_9PROT</name>
<dbReference type="InterPro" id="IPR036754">
    <property type="entry name" value="YbaK/aa-tRNA-synt-asso_dom_sf"/>
</dbReference>
<dbReference type="EMBL" id="JAUJFI010000020">
    <property type="protein sequence ID" value="MDQ2102355.1"/>
    <property type="molecule type" value="Genomic_DNA"/>
</dbReference>
<protein>
    <submittedName>
        <fullName evidence="2">YbaK/EbsC family protein</fullName>
    </submittedName>
</protein>
<keyword evidence="3" id="KW-1185">Reference proteome</keyword>
<dbReference type="PANTHER" id="PTHR30411:SF1">
    <property type="entry name" value="CYTOPLASMIC PROTEIN"/>
    <property type="match status" value="1"/>
</dbReference>
<dbReference type="InterPro" id="IPR007214">
    <property type="entry name" value="YbaK/aa-tRNA-synth-assoc-dom"/>
</dbReference>
<evidence type="ECO:0000313" key="2">
    <source>
        <dbReference type="EMBL" id="MDQ2102355.1"/>
    </source>
</evidence>
<comment type="caution">
    <text evidence="2">The sequence shown here is derived from an EMBL/GenBank/DDBJ whole genome shotgun (WGS) entry which is preliminary data.</text>
</comment>
<dbReference type="PANTHER" id="PTHR30411">
    <property type="entry name" value="CYTOPLASMIC PROTEIN"/>
    <property type="match status" value="1"/>
</dbReference>
<reference evidence="2 3" key="1">
    <citation type="submission" date="2023-06" db="EMBL/GenBank/DDBJ databases">
        <title>Azospirillum isscasensis sp.nov, a bacterium isolated from rhizosphere soil of rice.</title>
        <authorList>
            <person name="Wang H."/>
        </authorList>
    </citation>
    <scope>NUCLEOTIDE SEQUENCE [LARGE SCALE GENOMIC DNA]</scope>
    <source>
        <strain evidence="2 3">C340-1</strain>
    </source>
</reference>
<dbReference type="Pfam" id="PF04073">
    <property type="entry name" value="tRNA_edit"/>
    <property type="match status" value="1"/>
</dbReference>
<dbReference type="Gene3D" id="3.90.960.10">
    <property type="entry name" value="YbaK/aminoacyl-tRNA synthetase-associated domain"/>
    <property type="match status" value="1"/>
</dbReference>
<dbReference type="SUPFAM" id="SSF55826">
    <property type="entry name" value="YbaK/ProRS associated domain"/>
    <property type="match status" value="1"/>
</dbReference>
<dbReference type="CDD" id="cd04333">
    <property type="entry name" value="ProX_deacylase"/>
    <property type="match status" value="1"/>
</dbReference>
<organism evidence="2 3">
    <name type="scientific">Azospirillum isscasi</name>
    <dbReference type="NCBI Taxonomy" id="3053926"/>
    <lineage>
        <taxon>Bacteria</taxon>
        <taxon>Pseudomonadati</taxon>
        <taxon>Pseudomonadota</taxon>
        <taxon>Alphaproteobacteria</taxon>
        <taxon>Rhodospirillales</taxon>
        <taxon>Azospirillaceae</taxon>
        <taxon>Azospirillum</taxon>
    </lineage>
</organism>
<feature type="domain" description="YbaK/aminoacyl-tRNA synthetase-associated" evidence="1">
    <location>
        <begin position="30"/>
        <end position="147"/>
    </location>
</feature>
<gene>
    <name evidence="2" type="ORF">QSG27_06575</name>
</gene>
<dbReference type="Proteomes" id="UP001227317">
    <property type="component" value="Unassembled WGS sequence"/>
</dbReference>
<evidence type="ECO:0000313" key="3">
    <source>
        <dbReference type="Proteomes" id="UP001227317"/>
    </source>
</evidence>
<proteinExistence type="predicted"/>
<evidence type="ECO:0000259" key="1">
    <source>
        <dbReference type="Pfam" id="PF04073"/>
    </source>
</evidence>
<sequence>MAALSPSAQRVQELLDRFGHGHAVVEHEGSTRTSEDAANAVGCAVAQIAKSLIFRAKDTGRPVLVVASGANRVDEKAVGRLIGEKIERADPDFVRDNTGFAIGGVPPIGHAVPPLVLIDADLMALETVWAAAGTPNAVFRLTPAQLVGMTGGRVETVRKG</sequence>